<sequence length="254" mass="27858">SLYIFCCALLTSLLERLTAYVAKVFAMATGHVHIESSVICGAIKFLILHTQQPDGMFVEIGDIYDKDMTGDVGDVDSDASMTAFCLIAMKESSEICSTTVNSLQNSMAKAIGYLEQRVQSLTNPYAVALTSYALAFHGKLNREILFKFAATDRSHWPVRKGHVHTLETTAYALYALVKDKPARLAADQVVEATAVSAFVKFCKAVALILQAEEHIAFSTPHTGFPRAALPSATHRIFQVSHLWEMFGQRHVGLG</sequence>
<accession>A0ABU7AG58</accession>
<dbReference type="SUPFAM" id="SSF48239">
    <property type="entry name" value="Terpenoid cyclases/Protein prenyltransferases"/>
    <property type="match status" value="1"/>
</dbReference>
<feature type="chain" id="PRO_5046197753" description="Alpha-macroglobulin-like TED domain-containing protein" evidence="1">
    <location>
        <begin position="20"/>
        <end position="254"/>
    </location>
</feature>
<dbReference type="Gene3D" id="1.50.10.20">
    <property type="match status" value="1"/>
</dbReference>
<gene>
    <name evidence="3" type="ORF">ATANTOWER_010153</name>
</gene>
<dbReference type="Proteomes" id="UP001345963">
    <property type="component" value="Unassembled WGS sequence"/>
</dbReference>
<keyword evidence="1" id="KW-0732">Signal</keyword>
<dbReference type="InterPro" id="IPR011626">
    <property type="entry name" value="Alpha-macroglobulin_TED"/>
</dbReference>
<proteinExistence type="predicted"/>
<comment type="caution">
    <text evidence="3">The sequence shown here is derived from an EMBL/GenBank/DDBJ whole genome shotgun (WGS) entry which is preliminary data.</text>
</comment>
<feature type="signal peptide" evidence="1">
    <location>
        <begin position="1"/>
        <end position="19"/>
    </location>
</feature>
<protein>
    <recommendedName>
        <fullName evidence="2">Alpha-macroglobulin-like TED domain-containing protein</fullName>
    </recommendedName>
</protein>
<evidence type="ECO:0000259" key="2">
    <source>
        <dbReference type="Pfam" id="PF07678"/>
    </source>
</evidence>
<dbReference type="InterPro" id="IPR008930">
    <property type="entry name" value="Terpenoid_cyclase/PrenylTrfase"/>
</dbReference>
<dbReference type="EMBL" id="JAHUTI010012104">
    <property type="protein sequence ID" value="MED6236499.1"/>
    <property type="molecule type" value="Genomic_DNA"/>
</dbReference>
<feature type="domain" description="Alpha-macroglobulin-like TED" evidence="2">
    <location>
        <begin position="17"/>
        <end position="184"/>
    </location>
</feature>
<organism evidence="3 4">
    <name type="scientific">Ataeniobius toweri</name>
    <dbReference type="NCBI Taxonomy" id="208326"/>
    <lineage>
        <taxon>Eukaryota</taxon>
        <taxon>Metazoa</taxon>
        <taxon>Chordata</taxon>
        <taxon>Craniata</taxon>
        <taxon>Vertebrata</taxon>
        <taxon>Euteleostomi</taxon>
        <taxon>Actinopterygii</taxon>
        <taxon>Neopterygii</taxon>
        <taxon>Teleostei</taxon>
        <taxon>Neoteleostei</taxon>
        <taxon>Acanthomorphata</taxon>
        <taxon>Ovalentaria</taxon>
        <taxon>Atherinomorphae</taxon>
        <taxon>Cyprinodontiformes</taxon>
        <taxon>Goodeidae</taxon>
        <taxon>Ataeniobius</taxon>
    </lineage>
</organism>
<feature type="non-terminal residue" evidence="3">
    <location>
        <position position="1"/>
    </location>
</feature>
<dbReference type="InterPro" id="IPR050473">
    <property type="entry name" value="A2M/Complement_sys"/>
</dbReference>
<evidence type="ECO:0000256" key="1">
    <source>
        <dbReference type="SAM" id="SignalP"/>
    </source>
</evidence>
<name>A0ABU7AG58_9TELE</name>
<dbReference type="PANTHER" id="PTHR11412">
    <property type="entry name" value="MACROGLOBULIN / COMPLEMENT"/>
    <property type="match status" value="1"/>
</dbReference>
<evidence type="ECO:0000313" key="4">
    <source>
        <dbReference type="Proteomes" id="UP001345963"/>
    </source>
</evidence>
<evidence type="ECO:0000313" key="3">
    <source>
        <dbReference type="EMBL" id="MED6236499.1"/>
    </source>
</evidence>
<dbReference type="Pfam" id="PF07678">
    <property type="entry name" value="TED_complement"/>
    <property type="match status" value="1"/>
</dbReference>
<reference evidence="3 4" key="1">
    <citation type="submission" date="2021-07" db="EMBL/GenBank/DDBJ databases">
        <authorList>
            <person name="Palmer J.M."/>
        </authorList>
    </citation>
    <scope>NUCLEOTIDE SEQUENCE [LARGE SCALE GENOMIC DNA]</scope>
    <source>
        <strain evidence="3 4">AT_MEX2019</strain>
        <tissue evidence="3">Muscle</tissue>
    </source>
</reference>
<keyword evidence="4" id="KW-1185">Reference proteome</keyword>
<dbReference type="PANTHER" id="PTHR11412:SF81">
    <property type="entry name" value="COMPLEMENT C3"/>
    <property type="match status" value="1"/>
</dbReference>